<accession>A0ABP6D6S4</accession>
<feature type="region of interest" description="Disordered" evidence="1">
    <location>
        <begin position="44"/>
        <end position="74"/>
    </location>
</feature>
<comment type="caution">
    <text evidence="2">The sequence shown here is derived from an EMBL/GenBank/DDBJ whole genome shotgun (WGS) entry which is preliminary data.</text>
</comment>
<dbReference type="Proteomes" id="UP001500151">
    <property type="component" value="Unassembled WGS sequence"/>
</dbReference>
<evidence type="ECO:0000313" key="2">
    <source>
        <dbReference type="EMBL" id="GAA2632494.1"/>
    </source>
</evidence>
<dbReference type="EMBL" id="BAAASJ010000027">
    <property type="protein sequence ID" value="GAA2632494.1"/>
    <property type="molecule type" value="Genomic_DNA"/>
</dbReference>
<evidence type="ECO:0000313" key="3">
    <source>
        <dbReference type="Proteomes" id="UP001500151"/>
    </source>
</evidence>
<sequence length="74" mass="8276">MVAADPVICRTSRFCTVSCIQVPAFDTRFATDHQRMLRYFRDRHGERDSLEGGTSVEAGEGMGAEGEEDTVRYS</sequence>
<name>A0ABP6D6S4_9ACTN</name>
<evidence type="ECO:0000256" key="1">
    <source>
        <dbReference type="SAM" id="MobiDB-lite"/>
    </source>
</evidence>
<keyword evidence="3" id="KW-1185">Reference proteome</keyword>
<organism evidence="2 3">
    <name type="scientific">Streptomyces vastus</name>
    <dbReference type="NCBI Taxonomy" id="285451"/>
    <lineage>
        <taxon>Bacteria</taxon>
        <taxon>Bacillati</taxon>
        <taxon>Actinomycetota</taxon>
        <taxon>Actinomycetes</taxon>
        <taxon>Kitasatosporales</taxon>
        <taxon>Streptomycetaceae</taxon>
        <taxon>Streptomyces</taxon>
    </lineage>
</organism>
<protein>
    <submittedName>
        <fullName evidence="2">Uncharacterized protein</fullName>
    </submittedName>
</protein>
<reference evidence="3" key="1">
    <citation type="journal article" date="2019" name="Int. J. Syst. Evol. Microbiol.">
        <title>The Global Catalogue of Microorganisms (GCM) 10K type strain sequencing project: providing services to taxonomists for standard genome sequencing and annotation.</title>
        <authorList>
            <consortium name="The Broad Institute Genomics Platform"/>
            <consortium name="The Broad Institute Genome Sequencing Center for Infectious Disease"/>
            <person name="Wu L."/>
            <person name="Ma J."/>
        </authorList>
    </citation>
    <scope>NUCLEOTIDE SEQUENCE [LARGE SCALE GENOMIC DNA]</scope>
    <source>
        <strain evidence="3">JCM 4524</strain>
    </source>
</reference>
<gene>
    <name evidence="2" type="ORF">GCM10010307_25880</name>
</gene>
<proteinExistence type="predicted"/>